<feature type="domain" description="N,N-dimethylformamidase beta subunit-like C-terminal" evidence="2">
    <location>
        <begin position="55"/>
        <end position="500"/>
    </location>
</feature>
<dbReference type="InterPro" id="IPR046540">
    <property type="entry name" value="DMFA2_C"/>
</dbReference>
<name>A0A170PQN2_9ZZZZ</name>
<gene>
    <name evidence="3" type="ORF">MGWOODY_XGa2029</name>
</gene>
<sequence>MNQVEKENQLPGNPATEWDINGWGDPGIQGFGHDISINRGETIYFRIKTDSDDYRIDIYRMGFYGGMGARLVDTVHPSVPLPQRQPEGLRDPETHLYDCGNWAVSASWRSPEDATSGIYFARLVRQDSALRGWRADNSLAEPAEKPQPTTHAYGALGHGRLANALIEPRASHIYFVVRDDHSTSDVLFQTADTTWQAYNRYGGHCTYGRLDPDNPRIHGGPPRAYKVSYNRPLETRHYRAVNTVFTCEYPFVRWLEANGYDVSYFTGVDSARRGERILNHRLFLSVGHDEYWSLEQRQHVETARGAGVNLAFFSGNEVFWKVRWEDAIDGSGTPHRTMVTYKETHAGAKIDPVADVWTGTWRDSRPFNPEGAQPENALTGTIFTVNAWRNDPLIVPADFAGLRFWRDTDIAELAPGERAILPKGLLGHEWDEDLDNGFRPPGLIRLSETTVNNLQYVQDEGSVFDSGTATHHLTLYRHASGALVFGAGTCQWGWGLDAHHDTDTGVPPERASSDSTRVSIDLSGPDRNIQQATVNLFADMGVQPTSLQKGLVAATASSDNSPPASKIEFPVEESVLPREPVVITGTAADDGGGRVAAVEVSVDNGARWHPATGRETWSYEWLPGSSGPVTILSRAVDDSCNLEYPTTGVTVSIE</sequence>
<accession>A0A170PQN2</accession>
<proteinExistence type="predicted"/>
<evidence type="ECO:0000313" key="3">
    <source>
        <dbReference type="EMBL" id="CUS50324.1"/>
    </source>
</evidence>
<evidence type="ECO:0000259" key="2">
    <source>
        <dbReference type="Pfam" id="PF20254"/>
    </source>
</evidence>
<organism evidence="3">
    <name type="scientific">hydrothermal vent metagenome</name>
    <dbReference type="NCBI Taxonomy" id="652676"/>
    <lineage>
        <taxon>unclassified sequences</taxon>
        <taxon>metagenomes</taxon>
        <taxon>ecological metagenomes</taxon>
    </lineage>
</organism>
<reference evidence="3" key="1">
    <citation type="submission" date="2015-10" db="EMBL/GenBank/DDBJ databases">
        <authorList>
            <person name="Gilbert D.G."/>
        </authorList>
    </citation>
    <scope>NUCLEOTIDE SEQUENCE</scope>
</reference>
<feature type="region of interest" description="Disordered" evidence="1">
    <location>
        <begin position="1"/>
        <end position="22"/>
    </location>
</feature>
<protein>
    <recommendedName>
        <fullName evidence="2">N,N-dimethylformamidase beta subunit-like C-terminal domain-containing protein</fullName>
    </recommendedName>
</protein>
<dbReference type="Pfam" id="PF20254">
    <property type="entry name" value="DMFA2_C"/>
    <property type="match status" value="1"/>
</dbReference>
<evidence type="ECO:0000256" key="1">
    <source>
        <dbReference type="SAM" id="MobiDB-lite"/>
    </source>
</evidence>
<dbReference type="InterPro" id="IPR014756">
    <property type="entry name" value="Ig_E-set"/>
</dbReference>
<dbReference type="SUPFAM" id="SSF81296">
    <property type="entry name" value="E set domains"/>
    <property type="match status" value="1"/>
</dbReference>
<dbReference type="AlphaFoldDB" id="A0A170PQN2"/>
<dbReference type="EMBL" id="CZRL01000022">
    <property type="protein sequence ID" value="CUS50324.1"/>
    <property type="molecule type" value="Genomic_DNA"/>
</dbReference>
<dbReference type="Gene3D" id="2.60.40.650">
    <property type="match status" value="1"/>
</dbReference>